<dbReference type="AlphaFoldDB" id="A0A371R0D8"/>
<protein>
    <submittedName>
        <fullName evidence="1">Uncharacterized protein</fullName>
    </submittedName>
</protein>
<dbReference type="EMBL" id="NMUF01000036">
    <property type="protein sequence ID" value="RFA96707.1"/>
    <property type="molecule type" value="Genomic_DNA"/>
</dbReference>
<evidence type="ECO:0000313" key="1">
    <source>
        <dbReference type="EMBL" id="RFA96707.1"/>
    </source>
</evidence>
<organism evidence="1 2">
    <name type="scientific">Pyrobaculum aerophilum</name>
    <dbReference type="NCBI Taxonomy" id="13773"/>
    <lineage>
        <taxon>Archaea</taxon>
        <taxon>Thermoproteota</taxon>
        <taxon>Thermoprotei</taxon>
        <taxon>Thermoproteales</taxon>
        <taxon>Thermoproteaceae</taxon>
        <taxon>Pyrobaculum</taxon>
    </lineage>
</organism>
<gene>
    <name evidence="1" type="ORF">CGL52_10700</name>
</gene>
<proteinExistence type="predicted"/>
<comment type="caution">
    <text evidence="1">The sequence shown here is derived from an EMBL/GenBank/DDBJ whole genome shotgun (WGS) entry which is preliminary data.</text>
</comment>
<dbReference type="RefSeq" id="WP_116430584.1">
    <property type="nucleotide sequence ID" value="NZ_NMUF01000036.1"/>
</dbReference>
<reference evidence="1 2" key="1">
    <citation type="submission" date="2017-07" db="EMBL/GenBank/DDBJ databases">
        <title>Draft genome sequence of aerobic hyperthermophilic archaea, Pyrobaculum aerophilum YKB31 and YKB32.</title>
        <authorList>
            <person name="Mochizuki T."/>
            <person name="Berliner A.J."/>
            <person name="Yoshida-Takashima Y."/>
            <person name="Takaki Y."/>
            <person name="Nunoura T."/>
            <person name="Takai K."/>
        </authorList>
    </citation>
    <scope>NUCLEOTIDE SEQUENCE [LARGE SCALE GENOMIC DNA]</scope>
    <source>
        <strain evidence="1 2">YKB32</strain>
    </source>
</reference>
<dbReference type="Proteomes" id="UP000256877">
    <property type="component" value="Unassembled WGS sequence"/>
</dbReference>
<sequence length="237" mass="26072">MRALLGVILVIGLAYGLSVVVYDGNVPARYVVADNLTVYLVNSTVSVWVDVGRVANVTLVYCSGVLSFVGDRGWLNFTPAGLSMVWVYVDGALATSFAVKPSLITHNPYMTDLSLALPQFALPGWRVVANLSWYRHAYCPADFVKLLARDSQGRVYELARGRWPYWELVSRGVERKSLSFVVNLPPGVYEVKAVGASCHGRYNYFNPDWSDVCADGGFAGRSPEELSWDVYEAASAL</sequence>
<accession>A0A371R0D8</accession>
<evidence type="ECO:0000313" key="2">
    <source>
        <dbReference type="Proteomes" id="UP000256877"/>
    </source>
</evidence>
<name>A0A371R0D8_9CREN</name>